<dbReference type="Proteomes" id="UP000250043">
    <property type="component" value="Unassembled WGS sequence"/>
</dbReference>
<proteinExistence type="predicted"/>
<accession>A0A8E2DH32</accession>
<dbReference type="OrthoDB" id="2800666at2759"/>
<gene>
    <name evidence="1" type="ORF">OBBRIDRAFT_889606</name>
</gene>
<sequence>MVDAEGDALCNMLPRLPEDEEAHVAGLSDGPESRTEIQKWLVPKLQVNSPYSATYRYLHNTTVAINRLPAELLANILFLRHDLHTHKSSPSWTELMGICRHWRAIALSTAMLWTIITTRTTRTLSHLRVFLQRSGTALINLDFQGRFGSSLATGKCEDLVPDFRPGILEAVEMHGERIQVLKISLAGPQDMIGFQDVLSLISQKCSNLTTFRLFASTNSEFPPLDVSRFHALRSLICDVPIRCNPSVAFLSTLHVIDISANMPVLDLLQFLRNCVALHDLSLMFDFEFTGAPDIENDLAQTDPHGTSSKVLLPSLRNLTLDGVRYRPMADVLSKLSVSPRANVQITYDPPSFVRDPPLLETMPILLRACRDALSVAAGPGALNIVNTTTVVSCTITGQDKEAWSISLRFRRFEAEAGSVGDAIRSVARDFSRLQIMELEVGAICPCIWMDSIEWRAALAAVPYVQKLSVTLDTSSDQLWLTLGQPSPTSPVVVPDMKELHCQLMLPMQLCVVDTKIEATIPLMSDSLAFRDQNQARIRKLRFHAAVKSPTDFVRETNIRQILGSFVDVLDVRMWTRDGHRHV</sequence>
<dbReference type="EMBL" id="KV722475">
    <property type="protein sequence ID" value="OCH87730.1"/>
    <property type="molecule type" value="Genomic_DNA"/>
</dbReference>
<dbReference type="AlphaFoldDB" id="A0A8E2DH32"/>
<evidence type="ECO:0000313" key="1">
    <source>
        <dbReference type="EMBL" id="OCH87730.1"/>
    </source>
</evidence>
<protein>
    <recommendedName>
        <fullName evidence="3">F-box domain-containing protein</fullName>
    </recommendedName>
</protein>
<name>A0A8E2DH32_9APHY</name>
<evidence type="ECO:0008006" key="3">
    <source>
        <dbReference type="Google" id="ProtNLM"/>
    </source>
</evidence>
<reference evidence="1 2" key="1">
    <citation type="submission" date="2016-07" db="EMBL/GenBank/DDBJ databases">
        <title>Draft genome of the white-rot fungus Obba rivulosa 3A-2.</title>
        <authorList>
            <consortium name="DOE Joint Genome Institute"/>
            <person name="Miettinen O."/>
            <person name="Riley R."/>
            <person name="Acob R."/>
            <person name="Barry K."/>
            <person name="Cullen D."/>
            <person name="De Vries R."/>
            <person name="Hainaut M."/>
            <person name="Hatakka A."/>
            <person name="Henrissat B."/>
            <person name="Hilden K."/>
            <person name="Kuo R."/>
            <person name="Labutti K."/>
            <person name="Lipzen A."/>
            <person name="Makela M.R."/>
            <person name="Sandor L."/>
            <person name="Spatafora J.W."/>
            <person name="Grigoriev I.V."/>
            <person name="Hibbett D.S."/>
        </authorList>
    </citation>
    <scope>NUCLEOTIDE SEQUENCE [LARGE SCALE GENOMIC DNA]</scope>
    <source>
        <strain evidence="1 2">3A-2</strain>
    </source>
</reference>
<dbReference type="SUPFAM" id="SSF52047">
    <property type="entry name" value="RNI-like"/>
    <property type="match status" value="1"/>
</dbReference>
<organism evidence="1 2">
    <name type="scientific">Obba rivulosa</name>
    <dbReference type="NCBI Taxonomy" id="1052685"/>
    <lineage>
        <taxon>Eukaryota</taxon>
        <taxon>Fungi</taxon>
        <taxon>Dikarya</taxon>
        <taxon>Basidiomycota</taxon>
        <taxon>Agaricomycotina</taxon>
        <taxon>Agaricomycetes</taxon>
        <taxon>Polyporales</taxon>
        <taxon>Gelatoporiaceae</taxon>
        <taxon>Obba</taxon>
    </lineage>
</organism>
<keyword evidence="2" id="KW-1185">Reference proteome</keyword>
<evidence type="ECO:0000313" key="2">
    <source>
        <dbReference type="Proteomes" id="UP000250043"/>
    </source>
</evidence>